<dbReference type="InterPro" id="IPR003959">
    <property type="entry name" value="ATPase_AAA_core"/>
</dbReference>
<dbReference type="Pfam" id="PF13304">
    <property type="entry name" value="AAA_21"/>
    <property type="match status" value="1"/>
</dbReference>
<organism evidence="2">
    <name type="scientific">Candidatus Kentrum sp. DK</name>
    <dbReference type="NCBI Taxonomy" id="2126562"/>
    <lineage>
        <taxon>Bacteria</taxon>
        <taxon>Pseudomonadati</taxon>
        <taxon>Pseudomonadota</taxon>
        <taxon>Gammaproteobacteria</taxon>
        <taxon>Candidatus Kentrum</taxon>
    </lineage>
</organism>
<evidence type="ECO:0000259" key="1">
    <source>
        <dbReference type="Pfam" id="PF13304"/>
    </source>
</evidence>
<name>A0A450RXF2_9GAMM</name>
<dbReference type="InterPro" id="IPR014555">
    <property type="entry name" value="RecF-like"/>
</dbReference>
<protein>
    <submittedName>
        <fullName evidence="2">Predicted ATPase</fullName>
    </submittedName>
</protein>
<dbReference type="PANTHER" id="PTHR40396:SF1">
    <property type="entry name" value="ATPASE AAA-TYPE CORE DOMAIN-CONTAINING PROTEIN"/>
    <property type="match status" value="1"/>
</dbReference>
<reference evidence="2" key="1">
    <citation type="submission" date="2019-02" db="EMBL/GenBank/DDBJ databases">
        <authorList>
            <person name="Gruber-Vodicka R. H."/>
            <person name="Seah K. B. B."/>
        </authorList>
    </citation>
    <scope>NUCLEOTIDE SEQUENCE</scope>
    <source>
        <strain evidence="2">BECK_DK47</strain>
    </source>
</reference>
<accession>A0A450RXF2</accession>
<dbReference type="AlphaFoldDB" id="A0A450RXF2"/>
<feature type="domain" description="ATPase AAA-type core" evidence="1">
    <location>
        <begin position="35"/>
        <end position="379"/>
    </location>
</feature>
<dbReference type="PIRSF" id="PIRSF029347">
    <property type="entry name" value="RecF"/>
    <property type="match status" value="1"/>
</dbReference>
<gene>
    <name evidence="2" type="ORF">BECKDK2373B_GA0170837_100669</name>
</gene>
<dbReference type="GO" id="GO:0016887">
    <property type="term" value="F:ATP hydrolysis activity"/>
    <property type="evidence" value="ECO:0007669"/>
    <property type="project" value="InterPro"/>
</dbReference>
<dbReference type="EMBL" id="CAADEX010000006">
    <property type="protein sequence ID" value="VFJ43831.1"/>
    <property type="molecule type" value="Genomic_DNA"/>
</dbReference>
<dbReference type="InterPro" id="IPR027417">
    <property type="entry name" value="P-loop_NTPase"/>
</dbReference>
<evidence type="ECO:0000313" key="2">
    <source>
        <dbReference type="EMBL" id="VFJ43831.1"/>
    </source>
</evidence>
<dbReference type="Gene3D" id="3.40.50.300">
    <property type="entry name" value="P-loop containing nucleotide triphosphate hydrolases"/>
    <property type="match status" value="1"/>
</dbReference>
<proteinExistence type="predicted"/>
<sequence length="430" mass="49029">MAKIEGFRIKNFRALKDVTLGRLWNQQRDEPLTPMTAVIGKNGVGKSTLFDAFGFLADCLRSGVEEACDLRGRGGFRRLLAQGQSGPMEFEVYYKEDGNARPITYELSIALDNTERPYVLKERLRQRRKGQKHGRPFSFLILNRGKGAAWKGETEGKQIDDTKSDLDNLDDLNRWLEDIMREESRETEIVELEDPRRLGIATLGALKQHPRISAFRRFIEGWYLSYFTPDAARALPLAGPQKHLNIHGDNIGNVVQFMEREHPKRFRTILNRIAEKIPGLDRIDTEKTNDGRLLLRFNDKGFQDPFYAQQMSDGTLKVFAYLLLLEDPTPPPFLCIEEPENGLYHKLLESLAIEFRAHASGRKGGSQVFVTTHQPYLVDALEPEEVWILEKGLDGFSAIRRASDDDTVKNMVAEGLPLGGLWYSDYLDAR</sequence>
<dbReference type="SUPFAM" id="SSF52540">
    <property type="entry name" value="P-loop containing nucleoside triphosphate hydrolases"/>
    <property type="match status" value="1"/>
</dbReference>
<dbReference type="PANTHER" id="PTHR40396">
    <property type="entry name" value="ATPASE-LIKE PROTEIN"/>
    <property type="match status" value="1"/>
</dbReference>
<dbReference type="GO" id="GO:0005524">
    <property type="term" value="F:ATP binding"/>
    <property type="evidence" value="ECO:0007669"/>
    <property type="project" value="InterPro"/>
</dbReference>
<dbReference type="CDD" id="cd00267">
    <property type="entry name" value="ABC_ATPase"/>
    <property type="match status" value="1"/>
</dbReference>